<evidence type="ECO:0000256" key="1">
    <source>
        <dbReference type="ARBA" id="ARBA00004115"/>
    </source>
</evidence>
<dbReference type="eggNOG" id="KOG4827">
    <property type="taxonomic scope" value="Eukaryota"/>
</dbReference>
<evidence type="ECO:0000256" key="5">
    <source>
        <dbReference type="ARBA" id="ARBA00022729"/>
    </source>
</evidence>
<dbReference type="OrthoDB" id="1894652at2759"/>
<keyword evidence="12" id="KW-1185">Reference proteome</keyword>
<dbReference type="RefSeq" id="XP_007513057.1">
    <property type="nucleotide sequence ID" value="XM_007512995.1"/>
</dbReference>
<evidence type="ECO:0000256" key="7">
    <source>
        <dbReference type="ARBA" id="ARBA00022989"/>
    </source>
</evidence>
<evidence type="ECO:0000256" key="10">
    <source>
        <dbReference type="SAM" id="Phobius"/>
    </source>
</evidence>
<dbReference type="STRING" id="41875.K8EVX8"/>
<comment type="similarity">
    <text evidence="2">Belongs to the EMC10 family.</text>
</comment>
<dbReference type="Proteomes" id="UP000198341">
    <property type="component" value="Chromosome 5"/>
</dbReference>
<protein>
    <recommendedName>
        <fullName evidence="3">ER membrane protein complex subunit 10</fullName>
    </recommendedName>
</protein>
<keyword evidence="7 10" id="KW-1133">Transmembrane helix</keyword>
<keyword evidence="5" id="KW-0732">Signal</keyword>
<dbReference type="KEGG" id="bpg:Bathy05g04140"/>
<keyword evidence="4 10" id="KW-0812">Transmembrane</keyword>
<evidence type="ECO:0000256" key="9">
    <source>
        <dbReference type="SAM" id="MobiDB-lite"/>
    </source>
</evidence>
<feature type="compositionally biased region" description="Low complexity" evidence="9">
    <location>
        <begin position="1"/>
        <end position="17"/>
    </location>
</feature>
<accession>K8EVX8</accession>
<evidence type="ECO:0000256" key="2">
    <source>
        <dbReference type="ARBA" id="ARBA00007695"/>
    </source>
</evidence>
<evidence type="ECO:0000313" key="12">
    <source>
        <dbReference type="Proteomes" id="UP000198341"/>
    </source>
</evidence>
<dbReference type="PANTHER" id="PTHR21397:SF4">
    <property type="entry name" value="ER MEMBRANE PROTEIN COMPLEX SUBUNIT 10"/>
    <property type="match status" value="1"/>
</dbReference>
<dbReference type="GO" id="GO:0005789">
    <property type="term" value="C:endoplasmic reticulum membrane"/>
    <property type="evidence" value="ECO:0007669"/>
    <property type="project" value="UniProtKB-SubCell"/>
</dbReference>
<evidence type="ECO:0000313" key="11">
    <source>
        <dbReference type="EMBL" id="CCO16615.1"/>
    </source>
</evidence>
<evidence type="ECO:0000256" key="4">
    <source>
        <dbReference type="ARBA" id="ARBA00022692"/>
    </source>
</evidence>
<evidence type="ECO:0000256" key="3">
    <source>
        <dbReference type="ARBA" id="ARBA00020105"/>
    </source>
</evidence>
<dbReference type="GeneID" id="19015917"/>
<evidence type="ECO:0000256" key="6">
    <source>
        <dbReference type="ARBA" id="ARBA00022824"/>
    </source>
</evidence>
<organism evidence="11 12">
    <name type="scientific">Bathycoccus prasinos</name>
    <dbReference type="NCBI Taxonomy" id="41875"/>
    <lineage>
        <taxon>Eukaryota</taxon>
        <taxon>Viridiplantae</taxon>
        <taxon>Chlorophyta</taxon>
        <taxon>Mamiellophyceae</taxon>
        <taxon>Mamiellales</taxon>
        <taxon>Bathycoccaceae</taxon>
        <taxon>Bathycoccus</taxon>
    </lineage>
</organism>
<feature type="region of interest" description="Disordered" evidence="9">
    <location>
        <begin position="1"/>
        <end position="22"/>
    </location>
</feature>
<keyword evidence="6" id="KW-0256">Endoplasmic reticulum</keyword>
<dbReference type="CDD" id="cd22209">
    <property type="entry name" value="EMC10"/>
    <property type="match status" value="1"/>
</dbReference>
<evidence type="ECO:0000256" key="8">
    <source>
        <dbReference type="ARBA" id="ARBA00023136"/>
    </source>
</evidence>
<gene>
    <name evidence="11" type="ORF">Bathy05g04140</name>
</gene>
<dbReference type="PANTHER" id="PTHR21397">
    <property type="entry name" value="CHROMATIN COMPLEXES SUBUNIT BAP18-RELATED"/>
    <property type="match status" value="1"/>
</dbReference>
<dbReference type="EMBL" id="FO082274">
    <property type="protein sequence ID" value="CCO16615.1"/>
    <property type="molecule type" value="Genomic_DNA"/>
</dbReference>
<feature type="transmembrane region" description="Helical" evidence="10">
    <location>
        <begin position="28"/>
        <end position="56"/>
    </location>
</feature>
<proteinExistence type="inferred from homology"/>
<comment type="subcellular location">
    <subcellularLocation>
        <location evidence="1">Endoplasmic reticulum membrane</location>
        <topology evidence="1">Single-pass type I membrane protein</topology>
    </subcellularLocation>
</comment>
<sequence length="401" mass="43096">MARSSLTSRSSSSSSSSRGGGGGGRKGVFFFLCCFHIIGVIVSIILCCASVDVILVSASSSHEEGFGEEDERSVKSFKVSRNIGGSLSSSKEKEETKVSSSSSSNALLDLASNKKHGEEIQFPLWHSLEYFINNENTKEEGKEEEFVKVGTISGTIVLENNNNNVNNNEKSSKASGTKFRLKDVKVHRDEMTTREKDQLQSLAKKGRKYRVRVPANVLAPSGNAFAQAASPARCVVTSRLRESFTLHMDDSGNVLAVDYDAECPAEVHLLGGGEEGSLGGEADGGGDDGDASLFIADGAQFRSVATARFPKRAPQLNADAAMTDVRGHGGPMDTKKAQEIKNRRARGEKVDATTKELTWFQRNYMWVVPVAYFMFMNMVQEQGGGGGGGAPATPATQKKSN</sequence>
<keyword evidence="8 10" id="KW-0472">Membrane</keyword>
<dbReference type="AlphaFoldDB" id="K8EVX8"/>
<name>K8EVX8_9CHLO</name>
<reference evidence="11 12" key="1">
    <citation type="submission" date="2011-10" db="EMBL/GenBank/DDBJ databases">
        <authorList>
            <person name="Genoscope - CEA"/>
        </authorList>
    </citation>
    <scope>NUCLEOTIDE SEQUENCE [LARGE SCALE GENOMIC DNA]</scope>
    <source>
        <strain evidence="11 12">RCC 1105</strain>
    </source>
</reference>